<feature type="compositionally biased region" description="Acidic residues" evidence="11">
    <location>
        <begin position="102"/>
        <end position="132"/>
    </location>
</feature>
<keyword evidence="5 10" id="KW-0328">Glycosyltransferase</keyword>
<gene>
    <name evidence="12" type="ORF">ODALV1_LOCUS843</name>
</gene>
<dbReference type="SUPFAM" id="SSF56399">
    <property type="entry name" value="ADP-ribosylation"/>
    <property type="match status" value="1"/>
</dbReference>
<keyword evidence="8" id="KW-0843">Virulence</keyword>
<dbReference type="InterPro" id="IPR000768">
    <property type="entry name" value="ART"/>
</dbReference>
<evidence type="ECO:0000256" key="4">
    <source>
        <dbReference type="ARBA" id="ARBA00022656"/>
    </source>
</evidence>
<protein>
    <recommendedName>
        <fullName evidence="10">NAD(P)(+)--arginine ADP-ribosyltransferase</fullName>
        <ecNumber evidence="10">2.4.2.31</ecNumber>
    </recommendedName>
    <alternativeName>
        <fullName evidence="10">Mono(ADP-ribosyl)transferase</fullName>
    </alternativeName>
</protein>
<keyword evidence="3" id="KW-0964">Secreted</keyword>
<organism evidence="12 13">
    <name type="scientific">Orchesella dallaii</name>
    <dbReference type="NCBI Taxonomy" id="48710"/>
    <lineage>
        <taxon>Eukaryota</taxon>
        <taxon>Metazoa</taxon>
        <taxon>Ecdysozoa</taxon>
        <taxon>Arthropoda</taxon>
        <taxon>Hexapoda</taxon>
        <taxon>Collembola</taxon>
        <taxon>Entomobryomorpha</taxon>
        <taxon>Entomobryoidea</taxon>
        <taxon>Orchesellidae</taxon>
        <taxon>Orchesellinae</taxon>
        <taxon>Orchesella</taxon>
    </lineage>
</organism>
<name>A0ABP1PJV0_9HEXA</name>
<evidence type="ECO:0000256" key="10">
    <source>
        <dbReference type="RuleBase" id="RU361228"/>
    </source>
</evidence>
<evidence type="ECO:0000256" key="11">
    <source>
        <dbReference type="SAM" id="MobiDB-lite"/>
    </source>
</evidence>
<feature type="signal peptide" evidence="10">
    <location>
        <begin position="1"/>
        <end position="28"/>
    </location>
</feature>
<evidence type="ECO:0000256" key="8">
    <source>
        <dbReference type="ARBA" id="ARBA00023026"/>
    </source>
</evidence>
<sequence>MSTYSLQATIYVCTSLLVVEVVTQGITGKTTPAPPTHPYQPESTVLNNTRLNNSDDYYNGTFLRSESEIEILNLTDYEKYNGTYGESHNFSSFDNQNVTTGDSDEDEDEYEYDEYEDEEEDEGEEEEEDEDKFIETKKKGIISEHIDFILLRMKHISLRTSSNIRELLELQQKEFEENYSYKAGWERAALSFNSSKREELYNTSSPDSIVRQVPEEYHIAIIAYTGSMYSSFNKATREVCSGKDIDGYKWISYFKLLQLAVETLGTQEEKWRDNQRFLYRGASPEYVLKEGQVIAFQHFVSTSVALKVAENFAGKSLFEFQGLYNGTAMAVWDHSFFVSEKEYLFSPLQTFQVDSIHVGKHYTRYVLVKNEQQVISNLQTSISPVKGGLGITSKSNPFHAHSRCGCHLNSVLLVPFLILCVIIGY</sequence>
<keyword evidence="10" id="KW-0732">Signal</keyword>
<comment type="subcellular location">
    <subcellularLocation>
        <location evidence="1">Secreted</location>
    </subcellularLocation>
</comment>
<proteinExistence type="inferred from homology"/>
<evidence type="ECO:0000256" key="3">
    <source>
        <dbReference type="ARBA" id="ARBA00022525"/>
    </source>
</evidence>
<comment type="similarity">
    <text evidence="2 10">Belongs to the Arg-specific ADP-ribosyltransferase family.</text>
</comment>
<evidence type="ECO:0000256" key="5">
    <source>
        <dbReference type="ARBA" id="ARBA00022676"/>
    </source>
</evidence>
<evidence type="ECO:0000256" key="9">
    <source>
        <dbReference type="ARBA" id="ARBA00047597"/>
    </source>
</evidence>
<feature type="compositionally biased region" description="Polar residues" evidence="11">
    <location>
        <begin position="86"/>
        <end position="101"/>
    </location>
</feature>
<evidence type="ECO:0000256" key="6">
    <source>
        <dbReference type="ARBA" id="ARBA00022679"/>
    </source>
</evidence>
<evidence type="ECO:0000256" key="2">
    <source>
        <dbReference type="ARBA" id="ARBA00009558"/>
    </source>
</evidence>
<dbReference type="EC" id="2.4.2.31" evidence="10"/>
<comment type="caution">
    <text evidence="12">The sequence shown here is derived from an EMBL/GenBank/DDBJ whole genome shotgun (WGS) entry which is preliminary data.</text>
</comment>
<keyword evidence="10" id="KW-0520">NAD</keyword>
<dbReference type="PROSITE" id="PS51996">
    <property type="entry name" value="TR_MART"/>
    <property type="match status" value="1"/>
</dbReference>
<dbReference type="InterPro" id="IPR050999">
    <property type="entry name" value="ADP-ribosyltransferase_ARG"/>
</dbReference>
<keyword evidence="6 10" id="KW-0808">Transferase</keyword>
<comment type="catalytic activity">
    <reaction evidence="9 10">
        <text>L-arginyl-[protein] + NAD(+) = N(omega)-(ADP-D-ribosyl)-L-arginyl-[protein] + nicotinamide + H(+)</text>
        <dbReference type="Rhea" id="RHEA:19149"/>
        <dbReference type="Rhea" id="RHEA-COMP:10532"/>
        <dbReference type="Rhea" id="RHEA-COMP:15087"/>
        <dbReference type="ChEBI" id="CHEBI:15378"/>
        <dbReference type="ChEBI" id="CHEBI:17154"/>
        <dbReference type="ChEBI" id="CHEBI:29965"/>
        <dbReference type="ChEBI" id="CHEBI:57540"/>
        <dbReference type="ChEBI" id="CHEBI:142554"/>
        <dbReference type="EC" id="2.4.2.31"/>
    </reaction>
</comment>
<dbReference type="Pfam" id="PF01129">
    <property type="entry name" value="ART"/>
    <property type="match status" value="1"/>
</dbReference>
<evidence type="ECO:0000313" key="12">
    <source>
        <dbReference type="EMBL" id="CAL8069583.1"/>
    </source>
</evidence>
<dbReference type="Gene3D" id="3.90.176.10">
    <property type="entry name" value="Toxin ADP-ribosyltransferase, Chain A, domain 1"/>
    <property type="match status" value="1"/>
</dbReference>
<accession>A0ABP1PJV0</accession>
<dbReference type="Proteomes" id="UP001642540">
    <property type="component" value="Unassembled WGS sequence"/>
</dbReference>
<evidence type="ECO:0000256" key="7">
    <source>
        <dbReference type="ARBA" id="ARBA00022695"/>
    </source>
</evidence>
<dbReference type="PANTHER" id="PTHR10339:SF25">
    <property type="entry name" value="SECRETED EXOENZYME S"/>
    <property type="match status" value="1"/>
</dbReference>
<keyword evidence="7" id="KW-0548">Nucleotidyltransferase</keyword>
<feature type="chain" id="PRO_5044998644" description="NAD(P)(+)--arginine ADP-ribosyltransferase" evidence="10">
    <location>
        <begin position="29"/>
        <end position="425"/>
    </location>
</feature>
<keyword evidence="13" id="KW-1185">Reference proteome</keyword>
<keyword evidence="10" id="KW-0521">NADP</keyword>
<dbReference type="PANTHER" id="PTHR10339">
    <property type="entry name" value="ADP-RIBOSYLTRANSFERASE"/>
    <property type="match status" value="1"/>
</dbReference>
<evidence type="ECO:0000313" key="13">
    <source>
        <dbReference type="Proteomes" id="UP001642540"/>
    </source>
</evidence>
<keyword evidence="4" id="KW-0800">Toxin</keyword>
<evidence type="ECO:0000256" key="1">
    <source>
        <dbReference type="ARBA" id="ARBA00004613"/>
    </source>
</evidence>
<reference evidence="12 13" key="1">
    <citation type="submission" date="2024-08" db="EMBL/GenBank/DDBJ databases">
        <authorList>
            <person name="Cucini C."/>
            <person name="Frati F."/>
        </authorList>
    </citation>
    <scope>NUCLEOTIDE SEQUENCE [LARGE SCALE GENOMIC DNA]</scope>
</reference>
<feature type="region of interest" description="Disordered" evidence="11">
    <location>
        <begin position="86"/>
        <end position="134"/>
    </location>
</feature>
<dbReference type="EMBL" id="CAXLJM020000004">
    <property type="protein sequence ID" value="CAL8069583.1"/>
    <property type="molecule type" value="Genomic_DNA"/>
</dbReference>